<name>Q4JAK0_SULAC</name>
<dbReference type="GO" id="GO:0031120">
    <property type="term" value="P:snRNA pseudouridine synthesis"/>
    <property type="evidence" value="ECO:0007669"/>
    <property type="project" value="TreeGrafter"/>
</dbReference>
<dbReference type="SMART" id="SM01136">
    <property type="entry name" value="DKCLD"/>
    <property type="match status" value="1"/>
</dbReference>
<dbReference type="EMBL" id="CP000077">
    <property type="protein sequence ID" value="AAY80179.1"/>
    <property type="molecule type" value="Genomic_DNA"/>
</dbReference>
<evidence type="ECO:0000313" key="4">
    <source>
        <dbReference type="EMBL" id="AAY80179.1"/>
    </source>
</evidence>
<dbReference type="Pfam" id="PF01509">
    <property type="entry name" value="TruB_N"/>
    <property type="match status" value="1"/>
</dbReference>
<dbReference type="PATRIC" id="fig|330779.12.peg.775"/>
<dbReference type="GO" id="GO:0031118">
    <property type="term" value="P:rRNA pseudouridine synthesis"/>
    <property type="evidence" value="ECO:0007669"/>
    <property type="project" value="TreeGrafter"/>
</dbReference>
<dbReference type="InterPro" id="IPR012960">
    <property type="entry name" value="Dyskerin-like"/>
</dbReference>
<dbReference type="InterPro" id="IPR004802">
    <property type="entry name" value="tRNA_PsdUridine_synth_B_fam"/>
</dbReference>
<dbReference type="CDD" id="cd21148">
    <property type="entry name" value="PUA_Cbf5"/>
    <property type="match status" value="1"/>
</dbReference>
<reference evidence="4 5" key="1">
    <citation type="journal article" date="2005" name="J. Bacteriol.">
        <title>The genome of Sulfolobus acidocaldarius, a model organism of the Crenarchaeota.</title>
        <authorList>
            <person name="Chen L."/>
            <person name="Brugger K."/>
            <person name="Skovgaard M."/>
            <person name="Redder P."/>
            <person name="She Q."/>
            <person name="Torarinsson E."/>
            <person name="Greve B."/>
            <person name="Awayez M."/>
            <person name="Zibat A."/>
            <person name="Klenk H.-P."/>
            <person name="Garrett R.A."/>
        </authorList>
    </citation>
    <scope>NUCLEOTIDE SEQUENCE [LARGE SCALE GENOMIC DNA]</scope>
    <source>
        <strain evidence="5">ATCC 33909 / DSM 639 / JCM 8929 / NBRC 15157 / NCIMB 11770</strain>
    </source>
</reference>
<dbReference type="Gene3D" id="3.30.2350.10">
    <property type="entry name" value="Pseudouridine synthase"/>
    <property type="match status" value="1"/>
</dbReference>
<dbReference type="GO" id="GO:0003723">
    <property type="term" value="F:RNA binding"/>
    <property type="evidence" value="ECO:0007669"/>
    <property type="project" value="InterPro"/>
</dbReference>
<dbReference type="PANTHER" id="PTHR23127:SF0">
    <property type="entry name" value="H_ACA RIBONUCLEOPROTEIN COMPLEX SUBUNIT DKC1"/>
    <property type="match status" value="1"/>
</dbReference>
<keyword evidence="4" id="KW-0456">Lyase</keyword>
<dbReference type="InterPro" id="IPR015947">
    <property type="entry name" value="PUA-like_sf"/>
</dbReference>
<evidence type="ECO:0000259" key="3">
    <source>
        <dbReference type="SMART" id="SM01136"/>
    </source>
</evidence>
<sequence>MIYEFINKIDSFCSYENRWKILREEDTEEKFGYYADKRPIESLIKNSIINLDKPPGPTSHEVAYWVKKLFNITKAGHGGTLEPVMNYISKSGKEYICLLQMHCNVDQKELKEIISQFVGEIYQKPPVRSSVKRRIRKRRIYAIDILDMQDKLILLRVQSDAGTYMRKLCHDVGVIAGCGSHMRELRRIRSGIFTEKTNMVTLQEVSESLYLYRNCKDESELRRILLPMEYGVCGIPKVIVSDTAVNAITYGAKLNLPGILAYQNFRKNQDVAVLTLKGELVAIGESIVESKQLESGKKGEVIRPKRIFMERDIYPKSWK</sequence>
<dbReference type="Pfam" id="PF08068">
    <property type="entry name" value="DKCLD"/>
    <property type="match status" value="1"/>
</dbReference>
<keyword evidence="5" id="KW-1185">Reference proteome</keyword>
<dbReference type="InterPro" id="IPR002478">
    <property type="entry name" value="PUA"/>
</dbReference>
<dbReference type="Proteomes" id="UP000001018">
    <property type="component" value="Chromosome"/>
</dbReference>
<dbReference type="GO" id="GO:0000495">
    <property type="term" value="P:box H/ACA sno(s)RNA 3'-end processing"/>
    <property type="evidence" value="ECO:0007669"/>
    <property type="project" value="TreeGrafter"/>
</dbReference>
<dbReference type="AlphaFoldDB" id="Q4JAK0"/>
<dbReference type="GO" id="GO:0004730">
    <property type="term" value="F:pseudouridylate synthase activity"/>
    <property type="evidence" value="ECO:0007669"/>
    <property type="project" value="UniProtKB-EC"/>
</dbReference>
<dbReference type="Pfam" id="PF01472">
    <property type="entry name" value="PUA"/>
    <property type="match status" value="1"/>
</dbReference>
<dbReference type="Pfam" id="PF16198">
    <property type="entry name" value="TruB_C_2"/>
    <property type="match status" value="1"/>
</dbReference>
<evidence type="ECO:0000256" key="1">
    <source>
        <dbReference type="ARBA" id="ARBA00023235"/>
    </source>
</evidence>
<proteinExistence type="predicted"/>
<dbReference type="KEGG" id="sai:Saci_0811"/>
<feature type="domain" description="Dyskerin-like" evidence="3">
    <location>
        <begin position="15"/>
        <end position="63"/>
    </location>
</feature>
<dbReference type="SUPFAM" id="SSF88697">
    <property type="entry name" value="PUA domain-like"/>
    <property type="match status" value="1"/>
</dbReference>
<accession>Q4JAK0</accession>
<dbReference type="InterPro" id="IPR036974">
    <property type="entry name" value="PUA_sf"/>
</dbReference>
<dbReference type="FunFam" id="3.30.2350.10:FF:000043">
    <property type="entry name" value="RNA-guided pseudouridylation complex pseudouridine synthase subunit Cbf5"/>
    <property type="match status" value="1"/>
</dbReference>
<dbReference type="InterPro" id="IPR002501">
    <property type="entry name" value="PsdUridine_synth_N"/>
</dbReference>
<dbReference type="EC" id="4.2.1.70" evidence="4"/>
<evidence type="ECO:0000313" key="5">
    <source>
        <dbReference type="Proteomes" id="UP000001018"/>
    </source>
</evidence>
<evidence type="ECO:0000259" key="2">
    <source>
        <dbReference type="SMART" id="SM00359"/>
    </source>
</evidence>
<dbReference type="HOGENOM" id="CLU_174504_0_0_2"/>
<gene>
    <name evidence="4" type="primary">tru</name>
    <name evidence="4" type="ordered locus">Saci_0811</name>
</gene>
<feature type="domain" description="PUA" evidence="2">
    <location>
        <begin position="236"/>
        <end position="306"/>
    </location>
</feature>
<dbReference type="InterPro" id="IPR032819">
    <property type="entry name" value="TruB_C"/>
</dbReference>
<dbReference type="SMART" id="SM00359">
    <property type="entry name" value="PUA"/>
    <property type="match status" value="1"/>
</dbReference>
<organism evidence="4 5">
    <name type="scientific">Sulfolobus acidocaldarius (strain ATCC 33909 / DSM 639 / JCM 8929 / NBRC 15157 / NCIMB 11770)</name>
    <dbReference type="NCBI Taxonomy" id="330779"/>
    <lineage>
        <taxon>Archaea</taxon>
        <taxon>Thermoproteota</taxon>
        <taxon>Thermoprotei</taxon>
        <taxon>Sulfolobales</taxon>
        <taxon>Sulfolobaceae</taxon>
        <taxon>Sulfolobus</taxon>
    </lineage>
</organism>
<dbReference type="NCBIfam" id="TIGR00425">
    <property type="entry name" value="CBF5"/>
    <property type="match status" value="1"/>
</dbReference>
<dbReference type="Gene3D" id="2.30.130.10">
    <property type="entry name" value="PUA domain"/>
    <property type="match status" value="1"/>
</dbReference>
<dbReference type="eggNOG" id="arCOG00987">
    <property type="taxonomic scope" value="Archaea"/>
</dbReference>
<dbReference type="GO" id="GO:1990481">
    <property type="term" value="P:mRNA pseudouridine synthesis"/>
    <property type="evidence" value="ECO:0007669"/>
    <property type="project" value="TreeGrafter"/>
</dbReference>
<dbReference type="PROSITE" id="PS50890">
    <property type="entry name" value="PUA"/>
    <property type="match status" value="1"/>
</dbReference>
<dbReference type="PANTHER" id="PTHR23127">
    <property type="entry name" value="CENTROMERE/MICROTUBULE BINDING PROTEIN CBF5"/>
    <property type="match status" value="1"/>
</dbReference>
<dbReference type="GO" id="GO:0009982">
    <property type="term" value="F:pseudouridine synthase activity"/>
    <property type="evidence" value="ECO:0007669"/>
    <property type="project" value="InterPro"/>
</dbReference>
<dbReference type="NCBIfam" id="NF003280">
    <property type="entry name" value="PRK04270.1"/>
    <property type="match status" value="1"/>
</dbReference>
<dbReference type="InterPro" id="IPR020103">
    <property type="entry name" value="PsdUridine_synth_cat_dom_sf"/>
</dbReference>
<dbReference type="SUPFAM" id="SSF55120">
    <property type="entry name" value="Pseudouridine synthase"/>
    <property type="match status" value="1"/>
</dbReference>
<protein>
    <submittedName>
        <fullName evidence="4">tRNA pseudouridine synthase</fullName>
        <ecNumber evidence="4">4.2.1.70</ecNumber>
    </submittedName>
</protein>
<dbReference type="STRING" id="330779.Saci_0811"/>
<keyword evidence="1" id="KW-0413">Isomerase</keyword>